<keyword evidence="2" id="KW-1185">Reference proteome</keyword>
<accession>D6YUN4</accession>
<gene>
    <name evidence="1" type="ordered locus">wcw_0474</name>
</gene>
<reference evidence="1 2" key="1">
    <citation type="journal article" date="2010" name="PLoS ONE">
        <title>The Waddlia genome: a window into chlamydial biology.</title>
        <authorList>
            <person name="Bertelli C."/>
            <person name="Collyn F."/>
            <person name="Croxatto A."/>
            <person name="Ruckert C."/>
            <person name="Polkinghorne A."/>
            <person name="Kebbi-Beghdadi C."/>
            <person name="Goesmann A."/>
            <person name="Vaughan L."/>
            <person name="Greub G."/>
        </authorList>
    </citation>
    <scope>NUCLEOTIDE SEQUENCE [LARGE SCALE GENOMIC DNA]</scope>
    <source>
        <strain evidence="2">ATCC VR-1470 / WSU 86-1044</strain>
    </source>
</reference>
<evidence type="ECO:0000313" key="2">
    <source>
        <dbReference type="Proteomes" id="UP000001505"/>
    </source>
</evidence>
<sequence>MYKLQTGRVSPLIDALTRCLRASEKIAVFATVVDTKNDRVKEKKLEENIESIIIKLTSNDLQEIDDATAEIPIQGATRTTRRDDRSLRDLFIPNQLQESF</sequence>
<protein>
    <submittedName>
        <fullName evidence="1">Uncharacterized protein</fullName>
    </submittedName>
</protein>
<dbReference type="Proteomes" id="UP000001505">
    <property type="component" value="Chromosome"/>
</dbReference>
<dbReference type="AlphaFoldDB" id="D6YUN4"/>
<organism evidence="1 2">
    <name type="scientific">Waddlia chondrophila (strain ATCC VR-1470 / WSU 86-1044)</name>
    <dbReference type="NCBI Taxonomy" id="716544"/>
    <lineage>
        <taxon>Bacteria</taxon>
        <taxon>Pseudomonadati</taxon>
        <taxon>Chlamydiota</taxon>
        <taxon>Chlamydiia</taxon>
        <taxon>Parachlamydiales</taxon>
        <taxon>Waddliaceae</taxon>
        <taxon>Waddlia</taxon>
    </lineage>
</organism>
<dbReference type="RefSeq" id="WP_013181573.1">
    <property type="nucleotide sequence ID" value="NC_014225.1"/>
</dbReference>
<name>D6YUN4_WADCW</name>
<dbReference type="KEGG" id="wch:wcw_0474"/>
<evidence type="ECO:0000313" key="1">
    <source>
        <dbReference type="EMBL" id="ADI37845.1"/>
    </source>
</evidence>
<proteinExistence type="predicted"/>
<dbReference type="STRING" id="716544.wcw_0474"/>
<dbReference type="EMBL" id="CP001928">
    <property type="protein sequence ID" value="ADI37845.1"/>
    <property type="molecule type" value="Genomic_DNA"/>
</dbReference>
<dbReference type="HOGENOM" id="CLU_2304915_0_0_0"/>